<evidence type="ECO:0000313" key="6">
    <source>
        <dbReference type="EMBL" id="JAG24147.1"/>
    </source>
</evidence>
<dbReference type="EMBL" id="GBHO01019450">
    <property type="protein sequence ID" value="JAG24154.1"/>
    <property type="molecule type" value="Transcribed_RNA"/>
</dbReference>
<evidence type="ECO:0000313" key="2">
    <source>
        <dbReference type="EMBL" id="JAG13643.1"/>
    </source>
</evidence>
<dbReference type="PROSITE" id="PS50005">
    <property type="entry name" value="TPR"/>
    <property type="match status" value="1"/>
</dbReference>
<dbReference type="AlphaFoldDB" id="A0A0A9Y3S2"/>
<dbReference type="EMBL" id="GDHC01006670">
    <property type="protein sequence ID" value="JAQ11959.1"/>
    <property type="molecule type" value="Transcribed_RNA"/>
</dbReference>
<dbReference type="InterPro" id="IPR011990">
    <property type="entry name" value="TPR-like_helical_dom_sf"/>
</dbReference>
<dbReference type="EMBL" id="GBHO01025890">
    <property type="protein sequence ID" value="JAG17714.1"/>
    <property type="molecule type" value="Transcribed_RNA"/>
</dbReference>
<organism evidence="7">
    <name type="scientific">Lygus hesperus</name>
    <name type="common">Western plant bug</name>
    <dbReference type="NCBI Taxonomy" id="30085"/>
    <lineage>
        <taxon>Eukaryota</taxon>
        <taxon>Metazoa</taxon>
        <taxon>Ecdysozoa</taxon>
        <taxon>Arthropoda</taxon>
        <taxon>Hexapoda</taxon>
        <taxon>Insecta</taxon>
        <taxon>Pterygota</taxon>
        <taxon>Neoptera</taxon>
        <taxon>Paraneoptera</taxon>
        <taxon>Hemiptera</taxon>
        <taxon>Heteroptera</taxon>
        <taxon>Panheteroptera</taxon>
        <taxon>Cimicomorpha</taxon>
        <taxon>Miridae</taxon>
        <taxon>Mirini</taxon>
        <taxon>Lygus</taxon>
    </lineage>
</organism>
<dbReference type="InterPro" id="IPR042476">
    <property type="entry name" value="APPBP2"/>
</dbReference>
<dbReference type="EMBL" id="GDHC01004498">
    <property type="protein sequence ID" value="JAQ14131.1"/>
    <property type="molecule type" value="Transcribed_RNA"/>
</dbReference>
<sequence length="586" mass="67180">MANKPASVPSLYECSVTAVAEYYSYFKRDLRDLPETILFDVYMNLYNQNKLCILGVEFSDLDVFSKLLKITNSRVMLIKCFQALQCHGTSLAYDLAQSYKIKAFYCQEKYCVSLKDSTIDTGIRLGGFLIDTGWFLESITVLTKCKELCLTLADNLPAWKKILECCHKLLHAETIYSQFDTAILTKTLAEETVQKLKRSGEHLCFAGIYTQFSIHAFYLSNYHLAYEWSAMAVQQLNPNSCSRVTVESLSQASKSCVVKREFQLAQALVRLAVYLAGEAFGQQHPKYADALRNYGFYLLNSDSMKDSVTVYQKALKLKKAIYGDKNLHVAALKEDLAYALYVHEYSSGRFNTASHHATQAIETYSKLLPEGHLMLASAHRVKALILEEIALDHMSQYMETQSKLLSEAEKLHKNALRVCLQSFGEDNVQTAKHYGNLGRLYQSMKKYQEAEQMHLKAIEIKERLLGPDDYEVGLSVGHLASLYNYHMEEYRKAEKLYFRSINISLKLFSETYSGLEYDYRGLVHVYTHLGEMENAHDYKVIIERWKTLREEHESKERAPLEHHEPSYSLATIQESMMIIGRPLLLP</sequence>
<dbReference type="EMBL" id="GBHO01019457">
    <property type="protein sequence ID" value="JAG24147.1"/>
    <property type="molecule type" value="Transcribed_RNA"/>
</dbReference>
<dbReference type="EMBL" id="GBHO01025902">
    <property type="protein sequence ID" value="JAG17702.1"/>
    <property type="molecule type" value="Transcribed_RNA"/>
</dbReference>
<feature type="repeat" description="TPR" evidence="1">
    <location>
        <begin position="431"/>
        <end position="464"/>
    </location>
</feature>
<dbReference type="GO" id="GO:1990756">
    <property type="term" value="F:ubiquitin-like ligase-substrate adaptor activity"/>
    <property type="evidence" value="ECO:0007669"/>
    <property type="project" value="TreeGrafter"/>
</dbReference>
<evidence type="ECO:0000313" key="8">
    <source>
        <dbReference type="EMBL" id="JAG24153.1"/>
    </source>
</evidence>
<dbReference type="EMBL" id="GBHO01019451">
    <property type="protein sequence ID" value="JAG24153.1"/>
    <property type="molecule type" value="Transcribed_RNA"/>
</dbReference>
<gene>
    <name evidence="7" type="primary">Appbp2_0</name>
    <name evidence="6" type="synonym">Appbp2_1</name>
    <name evidence="3" type="synonym">Appbp2_2</name>
    <name evidence="5" type="synonym">Appbp2_3</name>
    <name evidence="4" type="synonym">Appbp2_4</name>
    <name evidence="10" type="synonym">Appbp2_5</name>
    <name evidence="2" type="synonym">Appbp2_6</name>
    <name evidence="8" type="synonym">Appbp2_7</name>
    <name evidence="9" type="synonym">Appbp2_8</name>
    <name evidence="6" type="ORF">CM83_97858</name>
    <name evidence="3" type="ORF">CM83_97861</name>
    <name evidence="5" type="ORF">CM83_97864</name>
    <name evidence="7" type="ORF">CM83_97866</name>
    <name evidence="4" type="ORF">CM83_97869</name>
    <name evidence="9" type="ORF">CM83_97872</name>
    <name evidence="8" type="ORF">CM83_97875</name>
    <name evidence="10" type="ORF">CM83_97878</name>
    <name evidence="2" type="ORF">CM83_97881</name>
    <name evidence="13" type="ORF">g.84060</name>
    <name evidence="12" type="ORF">g.84062</name>
    <name evidence="11" type="ORF">g.84064</name>
</gene>
<reference evidence="11" key="3">
    <citation type="journal article" date="2016" name="Gigascience">
        <title>De novo construction of an expanded transcriptome assembly for the western tarnished plant bug, Lygus hesperus.</title>
        <authorList>
            <person name="Tassone E.E."/>
            <person name="Geib S.M."/>
            <person name="Hall B."/>
            <person name="Fabrick J.A."/>
            <person name="Brent C.S."/>
            <person name="Hull J.J."/>
        </authorList>
    </citation>
    <scope>NUCLEOTIDE SEQUENCE</scope>
</reference>
<dbReference type="Pfam" id="PF13424">
    <property type="entry name" value="TPR_12"/>
    <property type="match status" value="1"/>
</dbReference>
<dbReference type="SMART" id="SM00028">
    <property type="entry name" value="TPR"/>
    <property type="match status" value="2"/>
</dbReference>
<reference evidence="7" key="2">
    <citation type="submission" date="2014-07" db="EMBL/GenBank/DDBJ databases">
        <authorList>
            <person name="Hull J."/>
        </authorList>
    </citation>
    <scope>NUCLEOTIDE SEQUENCE</scope>
</reference>
<dbReference type="EMBL" id="GBHO01025896">
    <property type="protein sequence ID" value="JAG17708.1"/>
    <property type="molecule type" value="Transcribed_RNA"/>
</dbReference>
<evidence type="ECO:0000313" key="4">
    <source>
        <dbReference type="EMBL" id="JAG17708.1"/>
    </source>
</evidence>
<accession>A0A0A9Y3S2</accession>
<evidence type="ECO:0000313" key="11">
    <source>
        <dbReference type="EMBL" id="JAQ11959.1"/>
    </source>
</evidence>
<dbReference type="EMBL" id="GBHO01029961">
    <property type="protein sequence ID" value="JAG13643.1"/>
    <property type="molecule type" value="Transcribed_RNA"/>
</dbReference>
<dbReference type="EMBL" id="GBHO01019454">
    <property type="protein sequence ID" value="JAG24150.1"/>
    <property type="molecule type" value="Transcribed_RNA"/>
</dbReference>
<dbReference type="SUPFAM" id="SSF48452">
    <property type="entry name" value="TPR-like"/>
    <property type="match status" value="3"/>
</dbReference>
<name>A0A0A9Y3S2_LYGHE</name>
<keyword evidence="1" id="KW-0802">TPR repeat</keyword>
<reference evidence="7" key="1">
    <citation type="journal article" date="2014" name="PLoS ONE">
        <title>Transcriptome-Based Identification of ABC Transporters in the Western Tarnished Plant Bug Lygus hesperus.</title>
        <authorList>
            <person name="Hull J.J."/>
            <person name="Chaney K."/>
            <person name="Geib S.M."/>
            <person name="Fabrick J.A."/>
            <person name="Brent C.S."/>
            <person name="Walsh D."/>
            <person name="Lavine L.C."/>
        </authorList>
    </citation>
    <scope>NUCLEOTIDE SEQUENCE</scope>
</reference>
<dbReference type="Gene3D" id="1.25.40.10">
    <property type="entry name" value="Tetratricopeptide repeat domain"/>
    <property type="match status" value="2"/>
</dbReference>
<protein>
    <submittedName>
        <fullName evidence="7">Amyloid protein-binding protein 2</fullName>
    </submittedName>
</protein>
<evidence type="ECO:0000313" key="5">
    <source>
        <dbReference type="EMBL" id="JAG17714.1"/>
    </source>
</evidence>
<dbReference type="GO" id="GO:0031462">
    <property type="term" value="C:Cul2-RING ubiquitin ligase complex"/>
    <property type="evidence" value="ECO:0007669"/>
    <property type="project" value="TreeGrafter"/>
</dbReference>
<evidence type="ECO:0000313" key="7">
    <source>
        <dbReference type="EMBL" id="JAG24150.1"/>
    </source>
</evidence>
<evidence type="ECO:0000313" key="12">
    <source>
        <dbReference type="EMBL" id="JAQ12753.1"/>
    </source>
</evidence>
<dbReference type="GO" id="GO:0006886">
    <property type="term" value="P:intracellular protein transport"/>
    <property type="evidence" value="ECO:0007669"/>
    <property type="project" value="InterPro"/>
</dbReference>
<evidence type="ECO:0000313" key="3">
    <source>
        <dbReference type="EMBL" id="JAG17702.1"/>
    </source>
</evidence>
<evidence type="ECO:0000313" key="10">
    <source>
        <dbReference type="EMBL" id="JAG27483.1"/>
    </source>
</evidence>
<evidence type="ECO:0000313" key="13">
    <source>
        <dbReference type="EMBL" id="JAQ14131.1"/>
    </source>
</evidence>
<dbReference type="PANTHER" id="PTHR46575:SF1">
    <property type="entry name" value="AMYLOID PROTEIN-BINDING PROTEIN 2"/>
    <property type="match status" value="1"/>
</dbReference>
<dbReference type="EMBL" id="GDHC01005876">
    <property type="protein sequence ID" value="JAQ12753.1"/>
    <property type="molecule type" value="Transcribed_RNA"/>
</dbReference>
<dbReference type="PANTHER" id="PTHR46575">
    <property type="entry name" value="AMYLOID PROTEIN-BINDING PROTEIN 2"/>
    <property type="match status" value="1"/>
</dbReference>
<dbReference type="InterPro" id="IPR019734">
    <property type="entry name" value="TPR_rpt"/>
</dbReference>
<proteinExistence type="predicted"/>
<evidence type="ECO:0000313" key="9">
    <source>
        <dbReference type="EMBL" id="JAG24154.1"/>
    </source>
</evidence>
<dbReference type="GO" id="GO:0043161">
    <property type="term" value="P:proteasome-mediated ubiquitin-dependent protein catabolic process"/>
    <property type="evidence" value="ECO:0007669"/>
    <property type="project" value="TreeGrafter"/>
</dbReference>
<dbReference type="EMBL" id="GBHO01016121">
    <property type="protein sequence ID" value="JAG27483.1"/>
    <property type="molecule type" value="Transcribed_RNA"/>
</dbReference>
<evidence type="ECO:0000256" key="1">
    <source>
        <dbReference type="PROSITE-ProRule" id="PRU00339"/>
    </source>
</evidence>